<dbReference type="OrthoDB" id="5798196at2759"/>
<evidence type="ECO:0000313" key="1">
    <source>
        <dbReference type="EMBL" id="VDM80061.1"/>
    </source>
</evidence>
<sequence>MTCVMGMWAPSFFGHCTTSTRYSCEVPNPKPGMTLDKTGMVASDQSVTATCIEPMKVLAGIKSMRCVLGHWAPNVLGDCVNIDELGTVVYSDGKGNVIIKYHNGTSIKDLGNGELLIKYSSGGYGIEQVKGYAGTPNSEGHRWSIADGLIIRDGSPVPSSGCELLNKTSK</sequence>
<protein>
    <submittedName>
        <fullName evidence="1">Uncharacterized protein</fullName>
    </submittedName>
</protein>
<accession>A0A3P7J4C7</accession>
<dbReference type="Proteomes" id="UP000270094">
    <property type="component" value="Unassembled WGS sequence"/>
</dbReference>
<gene>
    <name evidence="1" type="ORF">SVUK_LOCUS15059</name>
</gene>
<proteinExistence type="predicted"/>
<reference evidence="1 2" key="1">
    <citation type="submission" date="2018-11" db="EMBL/GenBank/DDBJ databases">
        <authorList>
            <consortium name="Pathogen Informatics"/>
        </authorList>
    </citation>
    <scope>NUCLEOTIDE SEQUENCE [LARGE SCALE GENOMIC DNA]</scope>
</reference>
<evidence type="ECO:0000313" key="2">
    <source>
        <dbReference type="Proteomes" id="UP000270094"/>
    </source>
</evidence>
<name>A0A3P7J4C7_STRVU</name>
<dbReference type="AlphaFoldDB" id="A0A3P7J4C7"/>
<organism evidence="1 2">
    <name type="scientific">Strongylus vulgaris</name>
    <name type="common">Blood worm</name>
    <dbReference type="NCBI Taxonomy" id="40348"/>
    <lineage>
        <taxon>Eukaryota</taxon>
        <taxon>Metazoa</taxon>
        <taxon>Ecdysozoa</taxon>
        <taxon>Nematoda</taxon>
        <taxon>Chromadorea</taxon>
        <taxon>Rhabditida</taxon>
        <taxon>Rhabditina</taxon>
        <taxon>Rhabditomorpha</taxon>
        <taxon>Strongyloidea</taxon>
        <taxon>Strongylidae</taxon>
        <taxon>Strongylus</taxon>
    </lineage>
</organism>
<keyword evidence="2" id="KW-1185">Reference proteome</keyword>
<dbReference type="EMBL" id="UYYB01107242">
    <property type="protein sequence ID" value="VDM80061.1"/>
    <property type="molecule type" value="Genomic_DNA"/>
</dbReference>